<organism evidence="2 3">
    <name type="scientific">Roseospirillum parvum</name>
    <dbReference type="NCBI Taxonomy" id="83401"/>
    <lineage>
        <taxon>Bacteria</taxon>
        <taxon>Pseudomonadati</taxon>
        <taxon>Pseudomonadota</taxon>
        <taxon>Alphaproteobacteria</taxon>
        <taxon>Rhodospirillales</taxon>
        <taxon>Rhodospirillaceae</taxon>
        <taxon>Roseospirillum</taxon>
    </lineage>
</organism>
<dbReference type="STRING" id="83401.SAMN05421742_105236"/>
<dbReference type="EMBL" id="FNCV01000005">
    <property type="protein sequence ID" value="SDH28665.1"/>
    <property type="molecule type" value="Genomic_DNA"/>
</dbReference>
<keyword evidence="3" id="KW-1185">Reference proteome</keyword>
<reference evidence="3" key="1">
    <citation type="submission" date="2016-10" db="EMBL/GenBank/DDBJ databases">
        <authorList>
            <person name="Varghese N."/>
            <person name="Submissions S."/>
        </authorList>
    </citation>
    <scope>NUCLEOTIDE SEQUENCE [LARGE SCALE GENOMIC DNA]</scope>
    <source>
        <strain evidence="3">930I</strain>
    </source>
</reference>
<evidence type="ECO:0000313" key="2">
    <source>
        <dbReference type="EMBL" id="SDH28665.1"/>
    </source>
</evidence>
<evidence type="ECO:0000313" key="3">
    <source>
        <dbReference type="Proteomes" id="UP000217076"/>
    </source>
</evidence>
<dbReference type="Proteomes" id="UP000217076">
    <property type="component" value="Unassembled WGS sequence"/>
</dbReference>
<dbReference type="RefSeq" id="WP_281241292.1">
    <property type="nucleotide sequence ID" value="NZ_FNCV01000005.1"/>
</dbReference>
<keyword evidence="1" id="KW-1133">Transmembrane helix</keyword>
<name>A0A1G8B692_9PROT</name>
<dbReference type="AlphaFoldDB" id="A0A1G8B692"/>
<keyword evidence="1" id="KW-0472">Membrane</keyword>
<feature type="transmembrane region" description="Helical" evidence="1">
    <location>
        <begin position="6"/>
        <end position="31"/>
    </location>
</feature>
<sequence length="44" mass="5156">MEGTLYPFMIMKVVIVVVALGWFIAQAIHYGRESERISKEREQE</sequence>
<accession>A0A1G8B692</accession>
<keyword evidence="1" id="KW-0812">Transmembrane</keyword>
<gene>
    <name evidence="2" type="ORF">SAMN05421742_105236</name>
</gene>
<proteinExistence type="predicted"/>
<evidence type="ECO:0000256" key="1">
    <source>
        <dbReference type="SAM" id="Phobius"/>
    </source>
</evidence>
<protein>
    <submittedName>
        <fullName evidence="2">Uncharacterized protein</fullName>
    </submittedName>
</protein>